<evidence type="ECO:0000313" key="2">
    <source>
        <dbReference type="Proteomes" id="UP001147782"/>
    </source>
</evidence>
<sequence length="510" mass="58189">MALGDQIPTESPPNLLLPESVRQRIYRFLEYTRDIGSDESFALVMNSSKGDPLDTISKWSSTHRRFNQNGANSTPEGQPPFSNQLFYVSRQVSQDARHFFYSLNRFRVYGMGAGGLSVLTAITTVTLQSLRNLQVEMSPLITTLQPSLFAPVADYDESPQVIDNWKATCRRLAHAPSQLNLSIHSSTATVRSAKAILEPLLDVQLKNCLIRLGARSNNKLQLYVEYVVLKATERSRNNEQSRAFHRFGDLPTELKIMVLEHTDLLPDTGTIAQDLWWDSVRKSFFPFPCARRRCDGPTMFNMACKATEVSYSSSKRYWSLPKALFQTSKSMRDLAKYVFYGYGAHHFAIPIPSTVLFGSARFERKNFLNPFPPDCIQYLHSIQLNFPQHVGDDEFQPHSVQALSLADTVNSLREHANISNIRLSLHFFLLEDVTVTFESLHEYANFKRIVEIIGPQMRELKDFFIHIVSPGLDADQRKAMEQALERIVKGEQYDSETCGKQYRGFYSTLR</sequence>
<comment type="caution">
    <text evidence="1">The sequence shown here is derived from an EMBL/GenBank/DDBJ whole genome shotgun (WGS) entry which is preliminary data.</text>
</comment>
<proteinExistence type="predicted"/>
<dbReference type="GeneID" id="81435495"/>
<dbReference type="Proteomes" id="UP001147782">
    <property type="component" value="Unassembled WGS sequence"/>
</dbReference>
<name>A0A9W9SP96_9EURO</name>
<keyword evidence="2" id="KW-1185">Reference proteome</keyword>
<reference evidence="1" key="1">
    <citation type="submission" date="2022-11" db="EMBL/GenBank/DDBJ databases">
        <authorList>
            <person name="Petersen C."/>
        </authorList>
    </citation>
    <scope>NUCLEOTIDE SEQUENCE</scope>
    <source>
        <strain evidence="1">IBT 29864</strain>
    </source>
</reference>
<dbReference type="RefSeq" id="XP_056558530.1">
    <property type="nucleotide sequence ID" value="XM_056696318.1"/>
</dbReference>
<dbReference type="PANTHER" id="PTHR42085">
    <property type="entry name" value="F-BOX DOMAIN-CONTAINING PROTEIN"/>
    <property type="match status" value="1"/>
</dbReference>
<reference evidence="1" key="2">
    <citation type="journal article" date="2023" name="IMA Fungus">
        <title>Comparative genomic study of the Penicillium genus elucidates a diverse pangenome and 15 lateral gene transfer events.</title>
        <authorList>
            <person name="Petersen C."/>
            <person name="Sorensen T."/>
            <person name="Nielsen M.R."/>
            <person name="Sondergaard T.E."/>
            <person name="Sorensen J.L."/>
            <person name="Fitzpatrick D.A."/>
            <person name="Frisvad J.C."/>
            <person name="Nielsen K.L."/>
        </authorList>
    </citation>
    <scope>NUCLEOTIDE SEQUENCE</scope>
    <source>
        <strain evidence="1">IBT 29864</strain>
    </source>
</reference>
<gene>
    <name evidence="1" type="ORF">N7496_003387</name>
</gene>
<dbReference type="InterPro" id="IPR038883">
    <property type="entry name" value="AN11006-like"/>
</dbReference>
<dbReference type="EMBL" id="JAPZBS010000002">
    <property type="protein sequence ID" value="KAJ5380959.1"/>
    <property type="molecule type" value="Genomic_DNA"/>
</dbReference>
<evidence type="ECO:0000313" key="1">
    <source>
        <dbReference type="EMBL" id="KAJ5380959.1"/>
    </source>
</evidence>
<organism evidence="1 2">
    <name type="scientific">Penicillium cataractarum</name>
    <dbReference type="NCBI Taxonomy" id="2100454"/>
    <lineage>
        <taxon>Eukaryota</taxon>
        <taxon>Fungi</taxon>
        <taxon>Dikarya</taxon>
        <taxon>Ascomycota</taxon>
        <taxon>Pezizomycotina</taxon>
        <taxon>Eurotiomycetes</taxon>
        <taxon>Eurotiomycetidae</taxon>
        <taxon>Eurotiales</taxon>
        <taxon>Aspergillaceae</taxon>
        <taxon>Penicillium</taxon>
    </lineage>
</organism>
<protein>
    <submittedName>
        <fullName evidence="1">Uncharacterized protein</fullName>
    </submittedName>
</protein>
<dbReference type="PANTHER" id="PTHR42085:SF2">
    <property type="entry name" value="F-BOX DOMAIN-CONTAINING PROTEIN"/>
    <property type="match status" value="1"/>
</dbReference>
<dbReference type="AlphaFoldDB" id="A0A9W9SP96"/>
<dbReference type="OrthoDB" id="3642266at2759"/>
<accession>A0A9W9SP96</accession>